<organism evidence="2 3">
    <name type="scientific">Riccia fluitans</name>
    <dbReference type="NCBI Taxonomy" id="41844"/>
    <lineage>
        <taxon>Eukaryota</taxon>
        <taxon>Viridiplantae</taxon>
        <taxon>Streptophyta</taxon>
        <taxon>Embryophyta</taxon>
        <taxon>Marchantiophyta</taxon>
        <taxon>Marchantiopsida</taxon>
        <taxon>Marchantiidae</taxon>
        <taxon>Marchantiales</taxon>
        <taxon>Ricciaceae</taxon>
        <taxon>Riccia</taxon>
    </lineage>
</organism>
<evidence type="ECO:0000256" key="1">
    <source>
        <dbReference type="SAM" id="MobiDB-lite"/>
    </source>
</evidence>
<comment type="caution">
    <text evidence="2">The sequence shown here is derived from an EMBL/GenBank/DDBJ whole genome shotgun (WGS) entry which is preliminary data.</text>
</comment>
<keyword evidence="3" id="KW-1185">Reference proteome</keyword>
<gene>
    <name evidence="2" type="ORF">R1flu_017514</name>
</gene>
<dbReference type="AlphaFoldDB" id="A0ABD1ZFK7"/>
<protein>
    <submittedName>
        <fullName evidence="2">Uncharacterized protein</fullName>
    </submittedName>
</protein>
<proteinExistence type="predicted"/>
<dbReference type="EMBL" id="JBHFFA010000001">
    <property type="protein sequence ID" value="KAL2649386.1"/>
    <property type="molecule type" value="Genomic_DNA"/>
</dbReference>
<sequence>MKHCVSPSIQSLKLVNSRIHRDTARGGQKVLYTRSHFIALEFSEFATSGRGVFLFELSPQTTVGVPTISILARGFEEFLSFRASVPARSDSAQNVLVSDLSSIRLSFPAESQTHELVPVQFRVLRPRERGAGIAPERFRSRHEQESECGDGTTQEEFRTNGSEETYGQLKTRGSAFSAELEIAECGLESPVPLNYVSLLPSSTVCLDSRGLYCVPSCYDP</sequence>
<reference evidence="2 3" key="1">
    <citation type="submission" date="2024-09" db="EMBL/GenBank/DDBJ databases">
        <title>Chromosome-scale assembly of Riccia fluitans.</title>
        <authorList>
            <person name="Paukszto L."/>
            <person name="Sawicki J."/>
            <person name="Karawczyk K."/>
            <person name="Piernik-Szablinska J."/>
            <person name="Szczecinska M."/>
            <person name="Mazdziarz M."/>
        </authorList>
    </citation>
    <scope>NUCLEOTIDE SEQUENCE [LARGE SCALE GENOMIC DNA]</scope>
    <source>
        <strain evidence="2">Rf_01</strain>
        <tissue evidence="2">Aerial parts of the thallus</tissue>
    </source>
</reference>
<evidence type="ECO:0000313" key="3">
    <source>
        <dbReference type="Proteomes" id="UP001605036"/>
    </source>
</evidence>
<accession>A0ABD1ZFK7</accession>
<dbReference type="Proteomes" id="UP001605036">
    <property type="component" value="Unassembled WGS sequence"/>
</dbReference>
<evidence type="ECO:0000313" key="2">
    <source>
        <dbReference type="EMBL" id="KAL2649386.1"/>
    </source>
</evidence>
<name>A0ABD1ZFK7_9MARC</name>
<feature type="region of interest" description="Disordered" evidence="1">
    <location>
        <begin position="139"/>
        <end position="159"/>
    </location>
</feature>